<protein>
    <submittedName>
        <fullName evidence="1">Uncharacterized protein</fullName>
    </submittedName>
</protein>
<name>A0A9P6RFX3_9FUNG</name>
<accession>A0A9P6RFX3</accession>
<dbReference type="EMBL" id="JAAAIP010000389">
    <property type="protein sequence ID" value="KAG0318108.1"/>
    <property type="molecule type" value="Genomic_DNA"/>
</dbReference>
<sequence>MLHKKRGPSAPAIHPDVEGKLYFDSDRSLQHPERALWQRETGATAKDICYRALPWCVDLVYVFALDSVPEKVFTEEKLFPEQIQTSWILFAHGKALNKDHFPVRITRPVDDYDYHASEKESILFSKDPKTDQDRENRQGKATLKWREGSERWVHEMHELKKDCEEGLRAGLLCIVLPSMKEWS</sequence>
<comment type="caution">
    <text evidence="1">The sequence shown here is derived from an EMBL/GenBank/DDBJ whole genome shotgun (WGS) entry which is preliminary data.</text>
</comment>
<organism evidence="1 2">
    <name type="scientific">Dissophora globulifera</name>
    <dbReference type="NCBI Taxonomy" id="979702"/>
    <lineage>
        <taxon>Eukaryota</taxon>
        <taxon>Fungi</taxon>
        <taxon>Fungi incertae sedis</taxon>
        <taxon>Mucoromycota</taxon>
        <taxon>Mortierellomycotina</taxon>
        <taxon>Mortierellomycetes</taxon>
        <taxon>Mortierellales</taxon>
        <taxon>Mortierellaceae</taxon>
        <taxon>Dissophora</taxon>
    </lineage>
</organism>
<evidence type="ECO:0000313" key="2">
    <source>
        <dbReference type="Proteomes" id="UP000738325"/>
    </source>
</evidence>
<keyword evidence="2" id="KW-1185">Reference proteome</keyword>
<proteinExistence type="predicted"/>
<dbReference type="Proteomes" id="UP000738325">
    <property type="component" value="Unassembled WGS sequence"/>
</dbReference>
<evidence type="ECO:0000313" key="1">
    <source>
        <dbReference type="EMBL" id="KAG0318108.1"/>
    </source>
</evidence>
<reference evidence="1" key="1">
    <citation type="journal article" date="2020" name="Fungal Divers.">
        <title>Resolving the Mortierellaceae phylogeny through synthesis of multi-gene phylogenetics and phylogenomics.</title>
        <authorList>
            <person name="Vandepol N."/>
            <person name="Liber J."/>
            <person name="Desiro A."/>
            <person name="Na H."/>
            <person name="Kennedy M."/>
            <person name="Barry K."/>
            <person name="Grigoriev I.V."/>
            <person name="Miller A.N."/>
            <person name="O'Donnell K."/>
            <person name="Stajich J.E."/>
            <person name="Bonito G."/>
        </authorList>
    </citation>
    <scope>NUCLEOTIDE SEQUENCE</scope>
    <source>
        <strain evidence="1">REB-010B</strain>
    </source>
</reference>
<dbReference type="AlphaFoldDB" id="A0A9P6RFX3"/>
<gene>
    <name evidence="1" type="ORF">BGZ99_005856</name>
</gene>